<dbReference type="Pfam" id="PF07963">
    <property type="entry name" value="N_methyl"/>
    <property type="match status" value="1"/>
</dbReference>
<keyword evidence="3" id="KW-0472">Membrane</keyword>
<feature type="transmembrane region" description="Helical" evidence="3">
    <location>
        <begin position="14"/>
        <end position="37"/>
    </location>
</feature>
<dbReference type="InterPro" id="IPR012902">
    <property type="entry name" value="N_methyl_site"/>
</dbReference>
<gene>
    <name evidence="4" type="ORF">M3M35_00580</name>
</gene>
<evidence type="ECO:0000313" key="4">
    <source>
        <dbReference type="EMBL" id="USS85205.1"/>
    </source>
</evidence>
<keyword evidence="3" id="KW-1133">Transmembrane helix</keyword>
<protein>
    <submittedName>
        <fullName evidence="4">Prepilin-type N-terminal cleavage/methylation domain-containing protein</fullName>
    </submittedName>
</protein>
<reference evidence="4" key="1">
    <citation type="submission" date="2022-05" db="EMBL/GenBank/DDBJ databases">
        <authorList>
            <person name="Oliphant S.A."/>
            <person name="Watson-Haigh N.S."/>
            <person name="Sumby K.M."/>
            <person name="Gardner J.M."/>
            <person name="Jiranek V."/>
        </authorList>
    </citation>
    <scope>NUCLEOTIDE SEQUENCE</scope>
    <source>
        <strain evidence="4">KI16_H9</strain>
    </source>
</reference>
<name>A0ABY5BNR7_9LACO</name>
<keyword evidence="2" id="KW-0178">Competence</keyword>
<evidence type="ECO:0000256" key="2">
    <source>
        <dbReference type="ARBA" id="ARBA00023287"/>
    </source>
</evidence>
<keyword evidence="3" id="KW-0812">Transmembrane</keyword>
<accession>A0ABY5BNR7</accession>
<sequence length="147" mass="16770">MNNRWQVKLMPSRAGFTLVETVVALGLIALGLSLMLLTTNGMRHTVNTQNQQLQFYRFVDVIESHHFKFKVAQCSPNEIKLVSQAEHQDYYLINAQGTVKLRTSQGGYMPLLMNVQRTEFSLQKQWLVMKVLLGGKWYEAHAQLASG</sequence>
<evidence type="ECO:0000256" key="1">
    <source>
        <dbReference type="ARBA" id="ARBA00004241"/>
    </source>
</evidence>
<keyword evidence="5" id="KW-1185">Reference proteome</keyword>
<evidence type="ECO:0000256" key="3">
    <source>
        <dbReference type="SAM" id="Phobius"/>
    </source>
</evidence>
<dbReference type="EMBL" id="CP097116">
    <property type="protein sequence ID" value="USS85205.1"/>
    <property type="molecule type" value="Genomic_DNA"/>
</dbReference>
<proteinExistence type="predicted"/>
<organism evidence="4 5">
    <name type="scientific">Fructilactobacillus myrtifloralis</name>
    <dbReference type="NCBI Taxonomy" id="2940301"/>
    <lineage>
        <taxon>Bacteria</taxon>
        <taxon>Bacillati</taxon>
        <taxon>Bacillota</taxon>
        <taxon>Bacilli</taxon>
        <taxon>Lactobacillales</taxon>
        <taxon>Lactobacillaceae</taxon>
        <taxon>Fructilactobacillus</taxon>
    </lineage>
</organism>
<dbReference type="Proteomes" id="UP001056707">
    <property type="component" value="Chromosome"/>
</dbReference>
<dbReference type="Pfam" id="PF15980">
    <property type="entry name" value="ComGF"/>
    <property type="match status" value="1"/>
</dbReference>
<evidence type="ECO:0000313" key="5">
    <source>
        <dbReference type="Proteomes" id="UP001056707"/>
    </source>
</evidence>
<dbReference type="RefSeq" id="WP_252750100.1">
    <property type="nucleotide sequence ID" value="NZ_CP097116.1"/>
</dbReference>
<comment type="subcellular location">
    <subcellularLocation>
        <location evidence="1">Cell surface</location>
    </subcellularLocation>
</comment>
<dbReference type="InterPro" id="IPR016977">
    <property type="entry name" value="ComGF"/>
</dbReference>